<name>A0A518D7E5_9BACT</name>
<proteinExistence type="predicted"/>
<dbReference type="Proteomes" id="UP000317429">
    <property type="component" value="Chromosome"/>
</dbReference>
<evidence type="ECO:0000313" key="2">
    <source>
        <dbReference type="Proteomes" id="UP000317429"/>
    </source>
</evidence>
<gene>
    <name evidence="1" type="ORF">Pla175_07400</name>
</gene>
<dbReference type="KEGG" id="pnd:Pla175_07400"/>
<dbReference type="OrthoDB" id="4773254at2"/>
<dbReference type="Gene3D" id="3.30.530.20">
    <property type="match status" value="1"/>
</dbReference>
<dbReference type="SUPFAM" id="SSF55961">
    <property type="entry name" value="Bet v1-like"/>
    <property type="match status" value="1"/>
</dbReference>
<dbReference type="RefSeq" id="WP_145281345.1">
    <property type="nucleotide sequence ID" value="NZ_CP036291.1"/>
</dbReference>
<sequence length="153" mass="16449">MAKPMLTKQVSIAAPPRAVFDLAADFPNAATHVPGIDKIEMLTEGPVGVGTRFRETRGKMGAETLEVTRFEPPTQMCVEADSCGCRFASTFHFIPEGEGTLVRMEIASEPRTFFAKLMSPLGGLMAGVMGRMIEKDLEGLKQVAESGTEVGRG</sequence>
<dbReference type="EMBL" id="CP036291">
    <property type="protein sequence ID" value="QDU87381.1"/>
    <property type="molecule type" value="Genomic_DNA"/>
</dbReference>
<organism evidence="1 2">
    <name type="scientific">Pirellulimonas nuda</name>
    <dbReference type="NCBI Taxonomy" id="2528009"/>
    <lineage>
        <taxon>Bacteria</taxon>
        <taxon>Pseudomonadati</taxon>
        <taxon>Planctomycetota</taxon>
        <taxon>Planctomycetia</taxon>
        <taxon>Pirellulales</taxon>
        <taxon>Lacipirellulaceae</taxon>
        <taxon>Pirellulimonas</taxon>
    </lineage>
</organism>
<evidence type="ECO:0000313" key="1">
    <source>
        <dbReference type="EMBL" id="QDU87381.1"/>
    </source>
</evidence>
<dbReference type="InterPro" id="IPR019587">
    <property type="entry name" value="Polyketide_cyclase/dehydratase"/>
</dbReference>
<keyword evidence="2" id="KW-1185">Reference proteome</keyword>
<protein>
    <submittedName>
        <fullName evidence="1">Polyketide cyclase / dehydrase and lipid transport</fullName>
    </submittedName>
</protein>
<dbReference type="AlphaFoldDB" id="A0A518D7E5"/>
<reference evidence="1 2" key="1">
    <citation type="submission" date="2019-02" db="EMBL/GenBank/DDBJ databases">
        <title>Deep-cultivation of Planctomycetes and their phenomic and genomic characterization uncovers novel biology.</title>
        <authorList>
            <person name="Wiegand S."/>
            <person name="Jogler M."/>
            <person name="Boedeker C."/>
            <person name="Pinto D."/>
            <person name="Vollmers J."/>
            <person name="Rivas-Marin E."/>
            <person name="Kohn T."/>
            <person name="Peeters S.H."/>
            <person name="Heuer A."/>
            <person name="Rast P."/>
            <person name="Oberbeckmann S."/>
            <person name="Bunk B."/>
            <person name="Jeske O."/>
            <person name="Meyerdierks A."/>
            <person name="Storesund J.E."/>
            <person name="Kallscheuer N."/>
            <person name="Luecker S."/>
            <person name="Lage O.M."/>
            <person name="Pohl T."/>
            <person name="Merkel B.J."/>
            <person name="Hornburger P."/>
            <person name="Mueller R.-W."/>
            <person name="Bruemmer F."/>
            <person name="Labrenz M."/>
            <person name="Spormann A.M."/>
            <person name="Op den Camp H."/>
            <person name="Overmann J."/>
            <person name="Amann R."/>
            <person name="Jetten M.S.M."/>
            <person name="Mascher T."/>
            <person name="Medema M.H."/>
            <person name="Devos D.P."/>
            <person name="Kaster A.-K."/>
            <person name="Ovreas L."/>
            <person name="Rohde M."/>
            <person name="Galperin M.Y."/>
            <person name="Jogler C."/>
        </authorList>
    </citation>
    <scope>NUCLEOTIDE SEQUENCE [LARGE SCALE GENOMIC DNA]</scope>
    <source>
        <strain evidence="1 2">Pla175</strain>
    </source>
</reference>
<accession>A0A518D7E5</accession>
<dbReference type="Pfam" id="PF10604">
    <property type="entry name" value="Polyketide_cyc2"/>
    <property type="match status" value="1"/>
</dbReference>
<dbReference type="InterPro" id="IPR023393">
    <property type="entry name" value="START-like_dom_sf"/>
</dbReference>